<dbReference type="NCBIfam" id="TIGR03696">
    <property type="entry name" value="Rhs_assc_core"/>
    <property type="match status" value="1"/>
</dbReference>
<dbReference type="Gene3D" id="2.180.10.10">
    <property type="entry name" value="RHS repeat-associated core"/>
    <property type="match status" value="1"/>
</dbReference>
<comment type="caution">
    <text evidence="2">The sequence shown here is derived from an EMBL/GenBank/DDBJ whole genome shotgun (WGS) entry which is preliminary data.</text>
</comment>
<dbReference type="EMBL" id="WOWR01000003">
    <property type="protein sequence ID" value="KAF0256137.1"/>
    <property type="molecule type" value="Genomic_DNA"/>
</dbReference>
<feature type="region of interest" description="Disordered" evidence="1">
    <location>
        <begin position="274"/>
        <end position="296"/>
    </location>
</feature>
<evidence type="ECO:0000313" key="2">
    <source>
        <dbReference type="EMBL" id="KAF0256137.1"/>
    </source>
</evidence>
<dbReference type="AlphaFoldDB" id="A0A7Z9EQ21"/>
<protein>
    <submittedName>
        <fullName evidence="2">RHS repeat-associated core domain-containing protein</fullName>
    </submittedName>
</protein>
<organism evidence="2 3">
    <name type="scientific">Pseudomonas putida</name>
    <name type="common">Arthrobacter siderocapsulatus</name>
    <dbReference type="NCBI Taxonomy" id="303"/>
    <lineage>
        <taxon>Bacteria</taxon>
        <taxon>Pseudomonadati</taxon>
        <taxon>Pseudomonadota</taxon>
        <taxon>Gammaproteobacteria</taxon>
        <taxon>Pseudomonadales</taxon>
        <taxon>Pseudomonadaceae</taxon>
        <taxon>Pseudomonas</taxon>
    </lineage>
</organism>
<gene>
    <name evidence="2" type="ORF">GN299_04025</name>
</gene>
<accession>A0A7Z9EQ21</accession>
<evidence type="ECO:0000313" key="3">
    <source>
        <dbReference type="Proteomes" id="UP000442695"/>
    </source>
</evidence>
<dbReference type="RefSeq" id="WP_156858377.1">
    <property type="nucleotide sequence ID" value="NZ_JAJSRK010000015.1"/>
</dbReference>
<name>A0A7Z9EQ21_PSEPU</name>
<evidence type="ECO:0000256" key="1">
    <source>
        <dbReference type="SAM" id="MobiDB-lite"/>
    </source>
</evidence>
<reference evidence="2 3" key="1">
    <citation type="submission" date="2019-12" db="EMBL/GenBank/DDBJ databases">
        <authorList>
            <person name="Woiski C."/>
        </authorList>
    </citation>
    <scope>NUCLEOTIDE SEQUENCE [LARGE SCALE GENOMIC DNA]</scope>
    <source>
        <strain evidence="2 3">BOE100</strain>
    </source>
</reference>
<proteinExistence type="predicted"/>
<sequence length="296" mass="33565">MAQNRKQRLFYKNGQLSSEIGNGQSVTLFSASNTPLAERSAETTLLAENSQSSIVNSSSRNSRKYLSYTAYGHGQTDLILGYTGQRYDRLTNCYHLGNGYRAFSPQIMRFLSPDSLSPFRNRTLNAYAYCMGDPINRHDPSGHTWKALKAWITQAGTAVRTFFKKQEPDYRVAATAAIEADAELNAEYGFILNHRDATQKHFKALARIPDLNNNIKELQDAGTATRRHFKSPESLPINIDELDNTKYLTPDEQLRVMGSYIKLARYTQRLDKLKPQPLNPQEAGPAIRESWEKFDD</sequence>
<dbReference type="InterPro" id="IPR022385">
    <property type="entry name" value="Rhs_assc_core"/>
</dbReference>
<dbReference type="Proteomes" id="UP000442695">
    <property type="component" value="Unassembled WGS sequence"/>
</dbReference>